<protein>
    <submittedName>
        <fullName evidence="2">Uncharacterized protein</fullName>
    </submittedName>
</protein>
<organism evidence="2 3">
    <name type="scientific">Dekkera bruxellensis</name>
    <name type="common">Brettanomyces custersii</name>
    <dbReference type="NCBI Taxonomy" id="5007"/>
    <lineage>
        <taxon>Eukaryota</taxon>
        <taxon>Fungi</taxon>
        <taxon>Dikarya</taxon>
        <taxon>Ascomycota</taxon>
        <taxon>Saccharomycotina</taxon>
        <taxon>Pichiomycetes</taxon>
        <taxon>Pichiales</taxon>
        <taxon>Pichiaceae</taxon>
        <taxon>Brettanomyces</taxon>
    </lineage>
</organism>
<dbReference type="AlphaFoldDB" id="A0A8H6ETY1"/>
<comment type="caution">
    <text evidence="2">The sequence shown here is derived from an EMBL/GenBank/DDBJ whole genome shotgun (WGS) entry which is preliminary data.</text>
</comment>
<accession>A0A8H6ETY1</accession>
<dbReference type="PANTHER" id="PTHR31975">
    <property type="entry name" value="BUD SITE SELECTION PROTEIN 7-RELATED"/>
    <property type="match status" value="1"/>
</dbReference>
<dbReference type="Proteomes" id="UP000568158">
    <property type="component" value="Unassembled WGS sequence"/>
</dbReference>
<reference evidence="2 3" key="1">
    <citation type="journal article" date="2020" name="Appl. Microbiol. Biotechnol.">
        <title>Targeted gene deletion in Brettanomyces bruxellensis with an expression-free CRISPR-Cas9 system.</title>
        <authorList>
            <person name="Varela C."/>
            <person name="Bartel C."/>
            <person name="Onetto C."/>
            <person name="Borneman A."/>
        </authorList>
    </citation>
    <scope>NUCLEOTIDE SEQUENCE [LARGE SCALE GENOMIC DNA]</scope>
    <source>
        <strain evidence="2 3">AWRI1613</strain>
    </source>
</reference>
<name>A0A8H6ETY1_DEKBR</name>
<dbReference type="GO" id="GO:0034044">
    <property type="term" value="C:exomer complex"/>
    <property type="evidence" value="ECO:0007669"/>
    <property type="project" value="UniProtKB-ARBA"/>
</dbReference>
<dbReference type="GO" id="GO:0006893">
    <property type="term" value="P:Golgi to plasma membrane transport"/>
    <property type="evidence" value="ECO:0007669"/>
    <property type="project" value="TreeGrafter"/>
</dbReference>
<dbReference type="InterPro" id="IPR011990">
    <property type="entry name" value="TPR-like_helical_dom_sf"/>
</dbReference>
<dbReference type="PANTHER" id="PTHR31975:SF2">
    <property type="entry name" value="CHITIN BIOSYNTHESIS PROTEIN CHS6-RELATED"/>
    <property type="match status" value="1"/>
</dbReference>
<evidence type="ECO:0000313" key="3">
    <source>
        <dbReference type="Proteomes" id="UP000568158"/>
    </source>
</evidence>
<feature type="region of interest" description="Disordered" evidence="1">
    <location>
        <begin position="524"/>
        <end position="546"/>
    </location>
</feature>
<proteinExistence type="predicted"/>
<evidence type="ECO:0000313" key="2">
    <source>
        <dbReference type="EMBL" id="KAF6009952.1"/>
    </source>
</evidence>
<dbReference type="Pfam" id="PF09295">
    <property type="entry name" value="ChAPs"/>
    <property type="match status" value="1"/>
</dbReference>
<dbReference type="EMBL" id="JABCYN010000030">
    <property type="protein sequence ID" value="KAF6009952.1"/>
    <property type="molecule type" value="Genomic_DNA"/>
</dbReference>
<feature type="region of interest" description="Disordered" evidence="1">
    <location>
        <begin position="1"/>
        <end position="39"/>
    </location>
</feature>
<evidence type="ECO:0000256" key="1">
    <source>
        <dbReference type="SAM" id="MobiDB-lite"/>
    </source>
</evidence>
<dbReference type="SUPFAM" id="SSF48452">
    <property type="entry name" value="TPR-like"/>
    <property type="match status" value="1"/>
</dbReference>
<feature type="compositionally biased region" description="Low complexity" evidence="1">
    <location>
        <begin position="524"/>
        <end position="543"/>
    </location>
</feature>
<gene>
    <name evidence="2" type="ORF">HII12_003498</name>
</gene>
<dbReference type="InterPro" id="IPR015374">
    <property type="entry name" value="ChAPs"/>
</dbReference>
<dbReference type="Gene3D" id="1.25.40.10">
    <property type="entry name" value="Tetratricopeptide repeat domain"/>
    <property type="match status" value="1"/>
</dbReference>
<sequence length="773" mass="88429">MTSLESSGTRRSSPPDSTLGSILTSQTMPVSSTSEKKAHKARLLKNGIARPTIYEKQFGESLKFRSAQLEKVMDMGPADLVHISRYHRHSKQEEGEYHYCIGIDTSSLIQPFIYLQTVVLSEKSKGTEKHPEIGTYCCYNCFRHGDLHIRHSFPGAAAPLVQFFPCDSKKVMITLNTEETDLAGSIWRETYVSGLVRAILFSDSIERQLPGMCKFNPVPSTKDAKEAVNLMCSMLPKGPILGCNDITNSPTLCENYLVEALLQLLKLVQLHDLALQNIESLEENSQFDFSVLKAQILLDKGEQQNAVRLMYDVLKTHSRNGWMLQKQAEFLLGKNRPDLALIPAMKAVECLPTEFRCWRTLIKTYILQKDFKNALLTLNSSPMYSNRKKDTYPALKPKDFNFLYPSEGKIPSVWQDCETFGCISGYGGIVEFSPANQINSLSPLHAEVYEQTKLQATFKEAYNLLAIMTRQLGWTELLRIRSEIFVMDDEYNASVEMEKKKELDRNLAAQRATGLELKARIDGSCSNSSTNSTSGETTSRSTSKNSANSLSRISTRFRKKWLSERWLDSLFLIFYENMKSVLIWENERRGQDEIEHSALEWELIGNECFDVHHYESGVVPFQTSLGDRFSVFGCIRLLRYYLLYTQNLQQFRILNRYDKMKTPKYSQLSPYMLSENFVLTLVCKLISWNYRYYGEFSVLCLEVLRQLMNLTDSDSTFIKSKIAVLFSEEKSVDKEGDELMSPKKEGRRASMERCRGVSVIADRLIAWLEQFND</sequence>
<feature type="compositionally biased region" description="Polar residues" evidence="1">
    <location>
        <begin position="1"/>
        <end position="33"/>
    </location>
</feature>